<protein>
    <recommendedName>
        <fullName evidence="4">Glucose-6-phosphate 1-dehydrogenase</fullName>
        <ecNumber evidence="3">1.1.1.49</ecNumber>
    </recommendedName>
</protein>
<evidence type="ECO:0000259" key="10">
    <source>
        <dbReference type="Pfam" id="PF02781"/>
    </source>
</evidence>
<evidence type="ECO:0000259" key="9">
    <source>
        <dbReference type="Pfam" id="PF00479"/>
    </source>
</evidence>
<dbReference type="PANTHER" id="PTHR23429:SF0">
    <property type="entry name" value="GLUCOSE-6-PHOSPHATE 1-DEHYDROGENASE"/>
    <property type="match status" value="1"/>
</dbReference>
<evidence type="ECO:0000256" key="2">
    <source>
        <dbReference type="ARBA" id="ARBA00009975"/>
    </source>
</evidence>
<dbReference type="FunFam" id="3.30.360.10:FF:000018">
    <property type="entry name" value="Glucose-6-phosphate 1-dehydrogenase"/>
    <property type="match status" value="1"/>
</dbReference>
<dbReference type="GO" id="GO:0009051">
    <property type="term" value="P:pentose-phosphate shunt, oxidative branch"/>
    <property type="evidence" value="ECO:0007669"/>
    <property type="project" value="TreeGrafter"/>
</dbReference>
<evidence type="ECO:0000256" key="3">
    <source>
        <dbReference type="ARBA" id="ARBA00013019"/>
    </source>
</evidence>
<dbReference type="InterPro" id="IPR019796">
    <property type="entry name" value="G6P_DH_AS"/>
</dbReference>
<dbReference type="GO" id="GO:0005829">
    <property type="term" value="C:cytosol"/>
    <property type="evidence" value="ECO:0007669"/>
    <property type="project" value="TreeGrafter"/>
</dbReference>
<keyword evidence="5" id="KW-0313">Glucose metabolism</keyword>
<dbReference type="SUPFAM" id="SSF51735">
    <property type="entry name" value="NAD(P)-binding Rossmann-fold domains"/>
    <property type="match status" value="1"/>
</dbReference>
<dbReference type="Pfam" id="PF00479">
    <property type="entry name" value="G6PD_N"/>
    <property type="match status" value="1"/>
</dbReference>
<dbReference type="Proteomes" id="UP000663861">
    <property type="component" value="Unassembled WGS sequence"/>
</dbReference>
<dbReference type="UniPathway" id="UPA00115">
    <property type="reaction ID" value="UER00408"/>
</dbReference>
<name>A0A8H3C0V1_9AGAM</name>
<dbReference type="EMBL" id="CAJMWY010001481">
    <property type="protein sequence ID" value="CAE6468675.1"/>
    <property type="molecule type" value="Genomic_DNA"/>
</dbReference>
<keyword evidence="7" id="KW-0560">Oxidoreductase</keyword>
<dbReference type="GO" id="GO:0050661">
    <property type="term" value="F:NADP binding"/>
    <property type="evidence" value="ECO:0007669"/>
    <property type="project" value="InterPro"/>
</dbReference>
<dbReference type="HAMAP" id="MF_00966">
    <property type="entry name" value="G6PD"/>
    <property type="match status" value="1"/>
</dbReference>
<evidence type="ECO:0000313" key="12">
    <source>
        <dbReference type="Proteomes" id="UP000663861"/>
    </source>
</evidence>
<dbReference type="GO" id="GO:0006006">
    <property type="term" value="P:glucose metabolic process"/>
    <property type="evidence" value="ECO:0007669"/>
    <property type="project" value="UniProtKB-KW"/>
</dbReference>
<dbReference type="InterPro" id="IPR036291">
    <property type="entry name" value="NAD(P)-bd_dom_sf"/>
</dbReference>
<keyword evidence="6" id="KW-0521">NADP</keyword>
<feature type="domain" description="Glucose-6-phosphate dehydrogenase C-terminal" evidence="10">
    <location>
        <begin position="385"/>
        <end position="523"/>
    </location>
</feature>
<accession>A0A8H3C0V1</accession>
<dbReference type="InterPro" id="IPR022675">
    <property type="entry name" value="G6P_DH_C"/>
</dbReference>
<dbReference type="InterPro" id="IPR001282">
    <property type="entry name" value="G6P_DH"/>
</dbReference>
<evidence type="ECO:0000256" key="7">
    <source>
        <dbReference type="ARBA" id="ARBA00023002"/>
    </source>
</evidence>
<dbReference type="Pfam" id="PF02781">
    <property type="entry name" value="G6PD_C"/>
    <property type="match status" value="2"/>
</dbReference>
<evidence type="ECO:0000256" key="4">
    <source>
        <dbReference type="ARBA" id="ARBA00020444"/>
    </source>
</evidence>
<dbReference type="SUPFAM" id="SSF55347">
    <property type="entry name" value="Glyceraldehyde-3-phosphate dehydrogenase-like, C-terminal domain"/>
    <property type="match status" value="1"/>
</dbReference>
<keyword evidence="8" id="KW-0119">Carbohydrate metabolism</keyword>
<dbReference type="PRINTS" id="PR00079">
    <property type="entry name" value="G6PDHDRGNASE"/>
</dbReference>
<sequence>MSHGTIPSMEASHQALKNNTIIVVLGASGDLAKKKTFPALFGLYKIGYLPEGVHIVGYARTKMSEEEFHKRGVSYIKNADDPETAQKLEDFKSVMSYVSETAQKLEDFKSVMSYVSGSYDGDEGYSALLKALEEIESKYQTKEVNRLFYMALPPSVFIPVAQGLRRNCYTPNGTNRIIVEKPFGKDLESCRAMMSALKKEWTEDETFRIDHYLGKEMVKNILVLRFANVVFSSGWSNQSIKSVQITFKEPFGTEGRGGYFDEFGIIRDIQQNHLLQVLSILTMERPVSFSAEDIRDEKVKVLRAIPPITKEDVLLGQYVAANGKPGYLDDETVPQNSVCPTFAALTLWIHNPRWEGVPFILKAGKALNEAKVEIRIQYRDVTQGEKVEIRIQYRDVTQGIFKDIARNELVLRIQPSEAVYVKINAKTPGLYTRAIPTEMDLTYKRRFTDTKIPEAYEALILDALKGDHSNFVRDDELDVAWKIFTPILHWIEGRDGPAPRPQPYPYGSRGPKELDAFIGKYGYKRADAGYSWPQTNLSNL</sequence>
<comment type="similarity">
    <text evidence="2">Belongs to the glucose-6-phosphate dehydrogenase family.</text>
</comment>
<reference evidence="11" key="1">
    <citation type="submission" date="2021-01" db="EMBL/GenBank/DDBJ databases">
        <authorList>
            <person name="Kaushik A."/>
        </authorList>
    </citation>
    <scope>NUCLEOTIDE SEQUENCE</scope>
    <source>
        <strain evidence="11">AG4-RS23</strain>
    </source>
</reference>
<organism evidence="11 12">
    <name type="scientific">Rhizoctonia solani</name>
    <dbReference type="NCBI Taxonomy" id="456999"/>
    <lineage>
        <taxon>Eukaryota</taxon>
        <taxon>Fungi</taxon>
        <taxon>Dikarya</taxon>
        <taxon>Basidiomycota</taxon>
        <taxon>Agaricomycotina</taxon>
        <taxon>Agaricomycetes</taxon>
        <taxon>Cantharellales</taxon>
        <taxon>Ceratobasidiaceae</taxon>
        <taxon>Rhizoctonia</taxon>
    </lineage>
</organism>
<dbReference type="InterPro" id="IPR022674">
    <property type="entry name" value="G6P_DH_NAD-bd"/>
</dbReference>
<feature type="domain" description="Glucose-6-phosphate dehydrogenase NAD-binding" evidence="9">
    <location>
        <begin position="23"/>
        <end position="220"/>
    </location>
</feature>
<dbReference type="GO" id="GO:0004345">
    <property type="term" value="F:glucose-6-phosphate dehydrogenase activity"/>
    <property type="evidence" value="ECO:0007669"/>
    <property type="project" value="UniProtKB-EC"/>
</dbReference>
<gene>
    <name evidence="11" type="ORF">RDB_LOCUS78677</name>
</gene>
<dbReference type="Gene3D" id="3.30.360.10">
    <property type="entry name" value="Dihydrodipicolinate Reductase, domain 2"/>
    <property type="match status" value="1"/>
</dbReference>
<comment type="pathway">
    <text evidence="1">Carbohydrate degradation; pentose phosphate pathway; D-ribulose 5-phosphate from D-glucose 6-phosphate (oxidative stage): step 1/3.</text>
</comment>
<dbReference type="PIRSF" id="PIRSF000110">
    <property type="entry name" value="G6PD"/>
    <property type="match status" value="1"/>
</dbReference>
<dbReference type="PROSITE" id="PS00069">
    <property type="entry name" value="G6P_DEHYDROGENASE"/>
    <property type="match status" value="1"/>
</dbReference>
<dbReference type="Gene3D" id="3.40.50.720">
    <property type="entry name" value="NAD(P)-binding Rossmann-like Domain"/>
    <property type="match status" value="1"/>
</dbReference>
<comment type="caution">
    <text evidence="11">The sequence shown here is derived from an EMBL/GenBank/DDBJ whole genome shotgun (WGS) entry which is preliminary data.</text>
</comment>
<evidence type="ECO:0000256" key="1">
    <source>
        <dbReference type="ARBA" id="ARBA00004937"/>
    </source>
</evidence>
<dbReference type="EC" id="1.1.1.49" evidence="3"/>
<evidence type="ECO:0000313" key="11">
    <source>
        <dbReference type="EMBL" id="CAE6468675.1"/>
    </source>
</evidence>
<evidence type="ECO:0000256" key="6">
    <source>
        <dbReference type="ARBA" id="ARBA00022857"/>
    </source>
</evidence>
<evidence type="ECO:0000256" key="8">
    <source>
        <dbReference type="ARBA" id="ARBA00023277"/>
    </source>
</evidence>
<feature type="domain" description="Glucose-6-phosphate dehydrogenase C-terminal" evidence="10">
    <location>
        <begin position="222"/>
        <end position="383"/>
    </location>
</feature>
<proteinExistence type="inferred from homology"/>
<dbReference type="PANTHER" id="PTHR23429">
    <property type="entry name" value="GLUCOSE-6-PHOSPHATE 1-DEHYDROGENASE G6PD"/>
    <property type="match status" value="1"/>
</dbReference>
<evidence type="ECO:0000256" key="5">
    <source>
        <dbReference type="ARBA" id="ARBA00022526"/>
    </source>
</evidence>
<dbReference type="AlphaFoldDB" id="A0A8H3C0V1"/>